<accession>A0A401ZQR5</accession>
<dbReference type="RefSeq" id="WP_126601632.1">
    <property type="nucleotide sequence ID" value="NZ_BIFQ01000002.1"/>
</dbReference>
<protein>
    <recommendedName>
        <fullName evidence="3">DUF2997 domain-containing protein</fullName>
    </recommendedName>
</protein>
<evidence type="ECO:0000313" key="2">
    <source>
        <dbReference type="Proteomes" id="UP000287224"/>
    </source>
</evidence>
<sequence length="81" mass="8824">MQPKVIHITVKEDGSYITDFRNFSGADCLAAGKQMHTLLAQFGVQPEQTAMTPKPELLAAQGLLQELNAAFEPDQEAHVEG</sequence>
<evidence type="ECO:0008006" key="3">
    <source>
        <dbReference type="Google" id="ProtNLM"/>
    </source>
</evidence>
<reference evidence="2" key="1">
    <citation type="submission" date="2018-12" db="EMBL/GenBank/DDBJ databases">
        <title>Tengunoibacter tsumagoiensis gen. nov., sp. nov., Dictyobacter kobayashii sp. nov., D. alpinus sp. nov., and D. joshuensis sp. nov. and description of Dictyobacteraceae fam. nov. within the order Ktedonobacterales isolated from Tengu-no-mugimeshi.</title>
        <authorList>
            <person name="Wang C.M."/>
            <person name="Zheng Y."/>
            <person name="Sakai Y."/>
            <person name="Toyoda A."/>
            <person name="Minakuchi Y."/>
            <person name="Abe K."/>
            <person name="Yokota A."/>
            <person name="Yabe S."/>
        </authorList>
    </citation>
    <scope>NUCLEOTIDE SEQUENCE [LARGE SCALE GENOMIC DNA]</scope>
    <source>
        <strain evidence="2">S-27</strain>
    </source>
</reference>
<comment type="caution">
    <text evidence="1">The sequence shown here is derived from an EMBL/GenBank/DDBJ whole genome shotgun (WGS) entry which is preliminary data.</text>
</comment>
<dbReference type="AlphaFoldDB" id="A0A401ZQR5"/>
<dbReference type="EMBL" id="BIFQ01000002">
    <property type="protein sequence ID" value="GCE09209.1"/>
    <property type="molecule type" value="Genomic_DNA"/>
</dbReference>
<organism evidence="1 2">
    <name type="scientific">Dictyobacter aurantiacus</name>
    <dbReference type="NCBI Taxonomy" id="1936993"/>
    <lineage>
        <taxon>Bacteria</taxon>
        <taxon>Bacillati</taxon>
        <taxon>Chloroflexota</taxon>
        <taxon>Ktedonobacteria</taxon>
        <taxon>Ktedonobacterales</taxon>
        <taxon>Dictyobacteraceae</taxon>
        <taxon>Dictyobacter</taxon>
    </lineage>
</organism>
<evidence type="ECO:0000313" key="1">
    <source>
        <dbReference type="EMBL" id="GCE09209.1"/>
    </source>
</evidence>
<proteinExistence type="predicted"/>
<name>A0A401ZQR5_9CHLR</name>
<keyword evidence="2" id="KW-1185">Reference proteome</keyword>
<dbReference type="Proteomes" id="UP000287224">
    <property type="component" value="Unassembled WGS sequence"/>
</dbReference>
<dbReference type="OrthoDB" id="9978647at2"/>
<gene>
    <name evidence="1" type="ORF">KDAU_65380</name>
</gene>